<dbReference type="PANTHER" id="PTHR43464:SF95">
    <property type="entry name" value="TRNA U34 CARBOXYMETHYLTRANSFERASE"/>
    <property type="match status" value="1"/>
</dbReference>
<sequence>MDNLEYLEKFGNRVDIESLRELKKAKLHEFRTKYQKEYKAIFDRIPSLKLNSTETIETAKELIPWRKGPFQIGELDIDAEWRSDKKWERLKESLPDLKDKVVLDVGCNNGYYMFEMAKQDPKLVIGIDPVMHNQAQFDFINHFKGHDNLKFELFGIEDLPNFRSFYDVIFSMGVLYHHRHPLEQLISIREALVPGGEMIMETIGIPGEDSTCLFPEDRYSKMRNVWFLPTLTCLKNWINRTGFIDIEVVSVSTTNFEEQRKTPWCPPPHQSLEDFLDDNDKSKTVEGYPAPVRFCIKAKKKPTSPIKTF</sequence>
<dbReference type="Gene3D" id="3.40.50.150">
    <property type="entry name" value="Vaccinia Virus protein VP39"/>
    <property type="match status" value="1"/>
</dbReference>
<proteinExistence type="inferred from homology"/>
<dbReference type="HAMAP" id="MF_01590">
    <property type="entry name" value="tRNA_carboxymethyltr_CmoB"/>
    <property type="match status" value="1"/>
</dbReference>
<dbReference type="NCBIfam" id="TIGR00452">
    <property type="entry name" value="tRNA 5-methoxyuridine(34)/uridine 5-oxyacetic acid(34) synthase CmoB"/>
    <property type="match status" value="1"/>
</dbReference>
<reference evidence="4" key="1">
    <citation type="journal article" date="2019" name="Int. J. Syst. Evol. Microbiol.">
        <title>Halobacteriovorax valvorus sp. nov., a novel prokaryotic predator isolated from coastal seawater of China.</title>
        <authorList>
            <person name="Chen M.-X."/>
        </authorList>
    </citation>
    <scope>NUCLEOTIDE SEQUENCE [LARGE SCALE GENOMIC DNA]</scope>
    <source>
        <strain evidence="4">BL9</strain>
    </source>
</reference>
<dbReference type="SUPFAM" id="SSF53335">
    <property type="entry name" value="S-adenosyl-L-methionine-dependent methyltransferases"/>
    <property type="match status" value="1"/>
</dbReference>
<dbReference type="InterPro" id="IPR029063">
    <property type="entry name" value="SAM-dependent_MTases_sf"/>
</dbReference>
<evidence type="ECO:0000313" key="3">
    <source>
        <dbReference type="EMBL" id="RZF22333.1"/>
    </source>
</evidence>
<dbReference type="CDD" id="cd02440">
    <property type="entry name" value="AdoMet_MTases"/>
    <property type="match status" value="1"/>
</dbReference>
<dbReference type="PANTHER" id="PTHR43464">
    <property type="entry name" value="METHYLTRANSFERASE"/>
    <property type="match status" value="1"/>
</dbReference>
<protein>
    <submittedName>
        <fullName evidence="3">tRNA 5-methoxyuridine(34)/uridine 5-oxyacetic acid(34) synthase CmoB</fullName>
    </submittedName>
</protein>
<evidence type="ECO:0000313" key="4">
    <source>
        <dbReference type="Proteomes" id="UP000443582"/>
    </source>
</evidence>
<keyword evidence="2" id="KW-0819">tRNA processing</keyword>
<dbReference type="Proteomes" id="UP000443582">
    <property type="component" value="Unassembled WGS sequence"/>
</dbReference>
<dbReference type="RefSeq" id="WP_114705278.1">
    <property type="nucleotide sequence ID" value="NZ_QDKL01000001.1"/>
</dbReference>
<gene>
    <name evidence="3" type="primary">cmoB</name>
    <name evidence="3" type="ORF">DAY19_00775</name>
</gene>
<dbReference type="InterPro" id="IPR027555">
    <property type="entry name" value="Mo5U34_MeTrfas-like"/>
</dbReference>
<accession>A0ABY0IHB1</accession>
<name>A0ABY0IHB1_9BACT</name>
<organism evidence="3 4">
    <name type="scientific">Halobacteriovorax vibrionivorans</name>
    <dbReference type="NCBI Taxonomy" id="2152716"/>
    <lineage>
        <taxon>Bacteria</taxon>
        <taxon>Pseudomonadati</taxon>
        <taxon>Bdellovibrionota</taxon>
        <taxon>Bacteriovoracia</taxon>
        <taxon>Bacteriovoracales</taxon>
        <taxon>Halobacteriovoraceae</taxon>
        <taxon>Halobacteriovorax</taxon>
    </lineage>
</organism>
<comment type="caution">
    <text evidence="3">The sequence shown here is derived from an EMBL/GenBank/DDBJ whole genome shotgun (WGS) entry which is preliminary data.</text>
</comment>
<evidence type="ECO:0000256" key="2">
    <source>
        <dbReference type="ARBA" id="ARBA00022694"/>
    </source>
</evidence>
<dbReference type="EMBL" id="QDKL01000001">
    <property type="protein sequence ID" value="RZF22333.1"/>
    <property type="molecule type" value="Genomic_DNA"/>
</dbReference>
<dbReference type="InterPro" id="IPR010017">
    <property type="entry name" value="CmoB"/>
</dbReference>
<keyword evidence="4" id="KW-1185">Reference proteome</keyword>
<dbReference type="NCBIfam" id="NF011650">
    <property type="entry name" value="PRK15068.1"/>
    <property type="match status" value="1"/>
</dbReference>
<dbReference type="Pfam" id="PF08003">
    <property type="entry name" value="Methyltransf_9"/>
    <property type="match status" value="1"/>
</dbReference>
<evidence type="ECO:0000256" key="1">
    <source>
        <dbReference type="ARBA" id="ARBA00022679"/>
    </source>
</evidence>
<keyword evidence="1" id="KW-0808">Transferase</keyword>